<evidence type="ECO:0000313" key="3">
    <source>
        <dbReference type="Proteomes" id="UP000642468"/>
    </source>
</evidence>
<sequence length="45" mass="4721">MARKALPSSSLTAAVRTHFGLTQEELGRFVGVSGAVVAHVEAGRR</sequence>
<evidence type="ECO:0000313" key="2">
    <source>
        <dbReference type="EMBL" id="MBD2716793.1"/>
    </source>
</evidence>
<reference evidence="2 3" key="1">
    <citation type="submission" date="2020-09" db="EMBL/GenBank/DDBJ databases">
        <authorList>
            <person name="Kim M.K."/>
        </authorList>
    </citation>
    <scope>NUCLEOTIDE SEQUENCE [LARGE SCALE GENOMIC DNA]</scope>
    <source>
        <strain evidence="2 3">BT646</strain>
    </source>
</reference>
<dbReference type="InterPro" id="IPR001387">
    <property type="entry name" value="Cro/C1-type_HTH"/>
</dbReference>
<proteinExistence type="predicted"/>
<feature type="domain" description="HTH cro/C1-type" evidence="1">
    <location>
        <begin position="14"/>
        <end position="45"/>
    </location>
</feature>
<dbReference type="Pfam" id="PF01381">
    <property type="entry name" value="HTH_3"/>
    <property type="match status" value="1"/>
</dbReference>
<dbReference type="SUPFAM" id="SSF47413">
    <property type="entry name" value="lambda repressor-like DNA-binding domains"/>
    <property type="match status" value="1"/>
</dbReference>
<organism evidence="2 3">
    <name type="scientific">Hymenobacter duratus</name>
    <dbReference type="NCBI Taxonomy" id="2771356"/>
    <lineage>
        <taxon>Bacteria</taxon>
        <taxon>Pseudomonadati</taxon>
        <taxon>Bacteroidota</taxon>
        <taxon>Cytophagia</taxon>
        <taxon>Cytophagales</taxon>
        <taxon>Hymenobacteraceae</taxon>
        <taxon>Hymenobacter</taxon>
    </lineage>
</organism>
<dbReference type="Proteomes" id="UP000642468">
    <property type="component" value="Unassembled WGS sequence"/>
</dbReference>
<dbReference type="EMBL" id="JACWZZ010000004">
    <property type="protein sequence ID" value="MBD2716793.1"/>
    <property type="molecule type" value="Genomic_DNA"/>
</dbReference>
<gene>
    <name evidence="2" type="ORF">IC231_17225</name>
</gene>
<dbReference type="Gene3D" id="1.10.260.40">
    <property type="entry name" value="lambda repressor-like DNA-binding domains"/>
    <property type="match status" value="1"/>
</dbReference>
<accession>A0ABR8JMH2</accession>
<dbReference type="CDD" id="cd00093">
    <property type="entry name" value="HTH_XRE"/>
    <property type="match status" value="1"/>
</dbReference>
<protein>
    <recommendedName>
        <fullName evidence="1">HTH cro/C1-type domain-containing protein</fullName>
    </recommendedName>
</protein>
<comment type="caution">
    <text evidence="2">The sequence shown here is derived from an EMBL/GenBank/DDBJ whole genome shotgun (WGS) entry which is preliminary data.</text>
</comment>
<name>A0ABR8JMH2_9BACT</name>
<dbReference type="RefSeq" id="WP_190785728.1">
    <property type="nucleotide sequence ID" value="NZ_JACWZZ010000004.1"/>
</dbReference>
<dbReference type="InterPro" id="IPR010982">
    <property type="entry name" value="Lambda_DNA-bd_dom_sf"/>
</dbReference>
<evidence type="ECO:0000259" key="1">
    <source>
        <dbReference type="Pfam" id="PF01381"/>
    </source>
</evidence>
<keyword evidence="3" id="KW-1185">Reference proteome</keyword>